<evidence type="ECO:0000256" key="1">
    <source>
        <dbReference type="SAM" id="Phobius"/>
    </source>
</evidence>
<sequence>MAQSSKQFNYFSNQMKVLFLTRLFFPHVGGVERHISGLINTLSKKHKFTIITEQFSPDLPRHEVIKGVSIFRIPLANASEKHKKWLIWKWLLKNSYLIFSADIIHIHDVFFWILPFLLFTRNRIFITFHGYEGVNAPVWKQKFWHKLAERLTRGNICIGDFHKKWYGTRPDIVSYGAVDQISTPTTKRAGAIFIGRPTTDAGLEEYKKLAKIHKIKLDIHTHTPNAARLIPRYKYAFVSRYLAILEALITKTPVIVHYNNAIKYDYLALAPFAKFISQFNDYRLADVFSITPDKIQKGYKWAREQTWAKLAGEYETLWQK</sequence>
<feature type="transmembrane region" description="Helical" evidence="1">
    <location>
        <begin position="96"/>
        <end position="119"/>
    </location>
</feature>
<keyword evidence="1" id="KW-1133">Transmembrane helix</keyword>
<feature type="domain" description="Glycosyltransferase subfamily 4-like N-terminal" evidence="2">
    <location>
        <begin position="28"/>
        <end position="151"/>
    </location>
</feature>
<proteinExistence type="predicted"/>
<keyword evidence="1" id="KW-0472">Membrane</keyword>
<evidence type="ECO:0000313" key="4">
    <source>
        <dbReference type="Proteomes" id="UP000177080"/>
    </source>
</evidence>
<dbReference type="InterPro" id="IPR028098">
    <property type="entry name" value="Glyco_trans_4-like_N"/>
</dbReference>
<organism evidence="3 4">
    <name type="scientific">Candidatus Amesbacteria bacterium RIFCSPLOWO2_01_FULL_48_25</name>
    <dbReference type="NCBI Taxonomy" id="1797259"/>
    <lineage>
        <taxon>Bacteria</taxon>
        <taxon>Candidatus Amesiibacteriota</taxon>
    </lineage>
</organism>
<dbReference type="EMBL" id="MEXN01000006">
    <property type="protein sequence ID" value="OGD03503.1"/>
    <property type="molecule type" value="Genomic_DNA"/>
</dbReference>
<evidence type="ECO:0000313" key="3">
    <source>
        <dbReference type="EMBL" id="OGD03503.1"/>
    </source>
</evidence>
<dbReference type="AlphaFoldDB" id="A0A1F4ZB85"/>
<dbReference type="STRING" id="1797259.A2989_02660"/>
<protein>
    <recommendedName>
        <fullName evidence="2">Glycosyltransferase subfamily 4-like N-terminal domain-containing protein</fullName>
    </recommendedName>
</protein>
<gene>
    <name evidence="3" type="ORF">A2989_02660</name>
</gene>
<dbReference type="Proteomes" id="UP000177080">
    <property type="component" value="Unassembled WGS sequence"/>
</dbReference>
<dbReference type="Pfam" id="PF13439">
    <property type="entry name" value="Glyco_transf_4"/>
    <property type="match status" value="1"/>
</dbReference>
<dbReference type="SUPFAM" id="SSF53756">
    <property type="entry name" value="UDP-Glycosyltransferase/glycogen phosphorylase"/>
    <property type="match status" value="1"/>
</dbReference>
<dbReference type="Gene3D" id="3.40.50.2000">
    <property type="entry name" value="Glycogen Phosphorylase B"/>
    <property type="match status" value="1"/>
</dbReference>
<name>A0A1F4ZB85_9BACT</name>
<comment type="caution">
    <text evidence="3">The sequence shown here is derived from an EMBL/GenBank/DDBJ whole genome shotgun (WGS) entry which is preliminary data.</text>
</comment>
<accession>A0A1F4ZB85</accession>
<evidence type="ECO:0000259" key="2">
    <source>
        <dbReference type="Pfam" id="PF13439"/>
    </source>
</evidence>
<keyword evidence="1" id="KW-0812">Transmembrane</keyword>
<reference evidence="3 4" key="1">
    <citation type="journal article" date="2016" name="Nat. Commun.">
        <title>Thousands of microbial genomes shed light on interconnected biogeochemical processes in an aquifer system.</title>
        <authorList>
            <person name="Anantharaman K."/>
            <person name="Brown C.T."/>
            <person name="Hug L.A."/>
            <person name="Sharon I."/>
            <person name="Castelle C.J."/>
            <person name="Probst A.J."/>
            <person name="Thomas B.C."/>
            <person name="Singh A."/>
            <person name="Wilkins M.J."/>
            <person name="Karaoz U."/>
            <person name="Brodie E.L."/>
            <person name="Williams K.H."/>
            <person name="Hubbard S.S."/>
            <person name="Banfield J.F."/>
        </authorList>
    </citation>
    <scope>NUCLEOTIDE SEQUENCE [LARGE SCALE GENOMIC DNA]</scope>
</reference>